<dbReference type="RefSeq" id="XP_663960.1">
    <property type="nucleotide sequence ID" value="XM_658868.1"/>
</dbReference>
<feature type="compositionally biased region" description="Basic and acidic residues" evidence="1">
    <location>
        <begin position="87"/>
        <end position="98"/>
    </location>
</feature>
<feature type="region of interest" description="Disordered" evidence="1">
    <location>
        <begin position="87"/>
        <end position="107"/>
    </location>
</feature>
<dbReference type="KEGG" id="ani:ANIA_06356"/>
<feature type="compositionally biased region" description="Polar residues" evidence="1">
    <location>
        <begin position="184"/>
        <end position="202"/>
    </location>
</feature>
<dbReference type="InParanoid" id="Q5AZC4"/>
<accession>Q5AZC4</accession>
<name>Q5AZC4_EMENI</name>
<proteinExistence type="predicted"/>
<dbReference type="VEuPathDB" id="FungiDB:AN6356"/>
<reference evidence="3" key="2">
    <citation type="journal article" date="2009" name="Fungal Genet. Biol.">
        <title>The 2008 update of the Aspergillus nidulans genome annotation: a community effort.</title>
        <authorList>
            <person name="Wortman J.R."/>
            <person name="Gilsenan J.M."/>
            <person name="Joardar V."/>
            <person name="Deegan J."/>
            <person name="Clutterbuck J."/>
            <person name="Andersen M.R."/>
            <person name="Archer D."/>
            <person name="Bencina M."/>
            <person name="Braus G."/>
            <person name="Coutinho P."/>
            <person name="von Dohren H."/>
            <person name="Doonan J."/>
            <person name="Driessen A.J."/>
            <person name="Durek P."/>
            <person name="Espeso E."/>
            <person name="Fekete E."/>
            <person name="Flipphi M."/>
            <person name="Estrada C.G."/>
            <person name="Geysens S."/>
            <person name="Goldman G."/>
            <person name="de Groot P.W."/>
            <person name="Hansen K."/>
            <person name="Harris S.D."/>
            <person name="Heinekamp T."/>
            <person name="Helmstaedt K."/>
            <person name="Henrissat B."/>
            <person name="Hofmann G."/>
            <person name="Homan T."/>
            <person name="Horio T."/>
            <person name="Horiuchi H."/>
            <person name="James S."/>
            <person name="Jones M."/>
            <person name="Karaffa L."/>
            <person name="Karanyi Z."/>
            <person name="Kato M."/>
            <person name="Keller N."/>
            <person name="Kelly D.E."/>
            <person name="Kiel J.A."/>
            <person name="Kim J.M."/>
            <person name="van der Klei I.J."/>
            <person name="Klis F.M."/>
            <person name="Kovalchuk A."/>
            <person name="Krasevec N."/>
            <person name="Kubicek C.P."/>
            <person name="Liu B."/>
            <person name="Maccabe A."/>
            <person name="Meyer V."/>
            <person name="Mirabito P."/>
            <person name="Miskei M."/>
            <person name="Mos M."/>
            <person name="Mullins J."/>
            <person name="Nelson D.R."/>
            <person name="Nielsen J."/>
            <person name="Oakley B.R."/>
            <person name="Osmani S.A."/>
            <person name="Pakula T."/>
            <person name="Paszewski A."/>
            <person name="Paulsen I."/>
            <person name="Pilsyk S."/>
            <person name="Pocsi I."/>
            <person name="Punt P.J."/>
            <person name="Ram A.F."/>
            <person name="Ren Q."/>
            <person name="Robellet X."/>
            <person name="Robson G."/>
            <person name="Seiboth B."/>
            <person name="van Solingen P."/>
            <person name="Specht T."/>
            <person name="Sun J."/>
            <person name="Taheri-Talesh N."/>
            <person name="Takeshita N."/>
            <person name="Ussery D."/>
            <person name="vanKuyk P.A."/>
            <person name="Visser H."/>
            <person name="van de Vondervoort P.J."/>
            <person name="de Vries R.P."/>
            <person name="Walton J."/>
            <person name="Xiang X."/>
            <person name="Xiong Y."/>
            <person name="Zeng A.P."/>
            <person name="Brandt B.W."/>
            <person name="Cornell M.J."/>
            <person name="van den Hondel C.A."/>
            <person name="Visser J."/>
            <person name="Oliver S.G."/>
            <person name="Turner G."/>
        </authorList>
    </citation>
    <scope>GENOME REANNOTATION</scope>
    <source>
        <strain evidence="3">FGSC A4 / ATCC 38163 / CBS 112.46 / NRRL 194 / M139</strain>
    </source>
</reference>
<dbReference type="AlphaFoldDB" id="Q5AZC4"/>
<feature type="region of interest" description="Disordered" evidence="1">
    <location>
        <begin position="154"/>
        <end position="206"/>
    </location>
</feature>
<keyword evidence="3" id="KW-1185">Reference proteome</keyword>
<dbReference type="HOGENOM" id="CLU_1277595_0_0_1"/>
<feature type="region of interest" description="Disordered" evidence="1">
    <location>
        <begin position="61"/>
        <end position="80"/>
    </location>
</feature>
<evidence type="ECO:0000313" key="2">
    <source>
        <dbReference type="EMBL" id="CBF69635.1"/>
    </source>
</evidence>
<protein>
    <submittedName>
        <fullName evidence="2">Uncharacterized protein</fullName>
    </submittedName>
</protein>
<dbReference type="EMBL" id="BN001301">
    <property type="protein sequence ID" value="CBF69635.1"/>
    <property type="molecule type" value="Genomic_DNA"/>
</dbReference>
<gene>
    <name evidence="2" type="ORF">ANIA_06356</name>
</gene>
<feature type="compositionally biased region" description="Low complexity" evidence="1">
    <location>
        <begin position="154"/>
        <end position="168"/>
    </location>
</feature>
<evidence type="ECO:0000313" key="3">
    <source>
        <dbReference type="Proteomes" id="UP000000560"/>
    </source>
</evidence>
<accession>C8V0Y3</accession>
<dbReference type="Proteomes" id="UP000000560">
    <property type="component" value="Chromosome I"/>
</dbReference>
<evidence type="ECO:0000256" key="1">
    <source>
        <dbReference type="SAM" id="MobiDB-lite"/>
    </source>
</evidence>
<dbReference type="GeneID" id="2871252"/>
<organism evidence="2 3">
    <name type="scientific">Emericella nidulans (strain FGSC A4 / ATCC 38163 / CBS 112.46 / NRRL 194 / M139)</name>
    <name type="common">Aspergillus nidulans</name>
    <dbReference type="NCBI Taxonomy" id="227321"/>
    <lineage>
        <taxon>Eukaryota</taxon>
        <taxon>Fungi</taxon>
        <taxon>Dikarya</taxon>
        <taxon>Ascomycota</taxon>
        <taxon>Pezizomycotina</taxon>
        <taxon>Eurotiomycetes</taxon>
        <taxon>Eurotiomycetidae</taxon>
        <taxon>Eurotiales</taxon>
        <taxon>Aspergillaceae</taxon>
        <taxon>Aspergillus</taxon>
        <taxon>Aspergillus subgen. Nidulantes</taxon>
    </lineage>
</organism>
<reference evidence="3" key="1">
    <citation type="journal article" date="2005" name="Nature">
        <title>Sequencing of Aspergillus nidulans and comparative analysis with A. fumigatus and A. oryzae.</title>
        <authorList>
            <person name="Galagan J.E."/>
            <person name="Calvo S.E."/>
            <person name="Cuomo C."/>
            <person name="Ma L.J."/>
            <person name="Wortman J.R."/>
            <person name="Batzoglou S."/>
            <person name="Lee S.I."/>
            <person name="Basturkmen M."/>
            <person name="Spevak C.C."/>
            <person name="Clutterbuck J."/>
            <person name="Kapitonov V."/>
            <person name="Jurka J."/>
            <person name="Scazzocchio C."/>
            <person name="Farman M."/>
            <person name="Butler J."/>
            <person name="Purcell S."/>
            <person name="Harris S."/>
            <person name="Braus G.H."/>
            <person name="Draht O."/>
            <person name="Busch S."/>
            <person name="D'Enfert C."/>
            <person name="Bouchier C."/>
            <person name="Goldman G.H."/>
            <person name="Bell-Pedersen D."/>
            <person name="Griffiths-Jones S."/>
            <person name="Doonan J.H."/>
            <person name="Yu J."/>
            <person name="Vienken K."/>
            <person name="Pain A."/>
            <person name="Freitag M."/>
            <person name="Selker E.U."/>
            <person name="Archer D.B."/>
            <person name="Penalva M.A."/>
            <person name="Oakley B.R."/>
            <person name="Momany M."/>
            <person name="Tanaka T."/>
            <person name="Kumagai T."/>
            <person name="Asai K."/>
            <person name="Machida M."/>
            <person name="Nierman W.C."/>
            <person name="Denning D.W."/>
            <person name="Caddick M."/>
            <person name="Hynes M."/>
            <person name="Paoletti M."/>
            <person name="Fischer R."/>
            <person name="Miller B."/>
            <person name="Dyer P."/>
            <person name="Sachs M.S."/>
            <person name="Osmani S.A."/>
            <person name="Birren B.W."/>
        </authorList>
    </citation>
    <scope>NUCLEOTIDE SEQUENCE [LARGE SCALE GENOMIC DNA]</scope>
    <source>
        <strain evidence="3">FGSC A4 / ATCC 38163 / CBS 112.46 / NRRL 194 / M139</strain>
    </source>
</reference>
<sequence>MRSIGEGSGPRHSPAQYRPPQRPTRLDPEPAASPEYRLLESEHQSHWVRNERLDARRLDRPLRYRSSNLTGTGDHLGASVPYISDSRRHLSSEPGLDRPEDETQTGVSEAWMSRLAIDVEELARAIECPRESEHEQGGNIAAIVILRTPNFQTRTQTQDQNQDQEQNQGHGGWTARPPLAATWYQPSTGQSFTASPETSVESESGWDFWDELHQLG</sequence>
<feature type="region of interest" description="Disordered" evidence="1">
    <location>
        <begin position="1"/>
        <end position="34"/>
    </location>
</feature>